<name>A0A0X3PIP9_SCHSO</name>
<dbReference type="EMBL" id="GEEE01011522">
    <property type="protein sequence ID" value="JAP51703.1"/>
    <property type="molecule type" value="Transcribed_RNA"/>
</dbReference>
<reference evidence="1" key="1">
    <citation type="submission" date="2016-01" db="EMBL/GenBank/DDBJ databases">
        <title>Reference transcriptome for the parasite Schistocephalus solidus: insights into the molecular evolution of parasitism.</title>
        <authorList>
            <person name="Hebert F.O."/>
            <person name="Grambauer S."/>
            <person name="Barber I."/>
            <person name="Landry C.R."/>
            <person name="Aubin-Horth N."/>
        </authorList>
    </citation>
    <scope>NUCLEOTIDE SEQUENCE</scope>
</reference>
<dbReference type="AlphaFoldDB" id="A0A0X3PIP9"/>
<protein>
    <submittedName>
        <fullName evidence="1">Uncharacterized protein</fullName>
    </submittedName>
</protein>
<proteinExistence type="predicted"/>
<organism evidence="1">
    <name type="scientific">Schistocephalus solidus</name>
    <name type="common">Tapeworm</name>
    <dbReference type="NCBI Taxonomy" id="70667"/>
    <lineage>
        <taxon>Eukaryota</taxon>
        <taxon>Metazoa</taxon>
        <taxon>Spiralia</taxon>
        <taxon>Lophotrochozoa</taxon>
        <taxon>Platyhelminthes</taxon>
        <taxon>Cestoda</taxon>
        <taxon>Eucestoda</taxon>
        <taxon>Diphyllobothriidea</taxon>
        <taxon>Diphyllobothriidae</taxon>
        <taxon>Schistocephalus</taxon>
    </lineage>
</organism>
<sequence length="177" mass="19394">MPLRPLVVCVVRHHTILKLTYHVGKSIGVGKFLHDLPQFFAIHRVEGLRHIHEDCVDGSPHLLTLTLQLVCGEDHVGGTVMAPENALTFREESLFQLATEAIEVDAGENLPDGAEQRDSSVVVAELAVSLLLVAIDNGGVLESVWYLSLATHHLEEHSELVHQLGAAMHVNLNSDRV</sequence>
<evidence type="ECO:0000313" key="1">
    <source>
        <dbReference type="EMBL" id="JAP51703.1"/>
    </source>
</evidence>
<gene>
    <name evidence="1" type="ORF">TR148984</name>
</gene>
<accession>A0A0X3PIP9</accession>